<accession>A0ABU1YMN8</accession>
<dbReference type="Proteomes" id="UP001180453">
    <property type="component" value="Unassembled WGS sequence"/>
</dbReference>
<organism evidence="1 2">
    <name type="scientific">Roseateles saccharophilus</name>
    <name type="common">Pseudomonas saccharophila</name>
    <dbReference type="NCBI Taxonomy" id="304"/>
    <lineage>
        <taxon>Bacteria</taxon>
        <taxon>Pseudomonadati</taxon>
        <taxon>Pseudomonadota</taxon>
        <taxon>Betaproteobacteria</taxon>
        <taxon>Burkholderiales</taxon>
        <taxon>Sphaerotilaceae</taxon>
        <taxon>Roseateles</taxon>
    </lineage>
</organism>
<reference evidence="1 2" key="1">
    <citation type="submission" date="2023-07" db="EMBL/GenBank/DDBJ databases">
        <title>Sorghum-associated microbial communities from plants grown in Nebraska, USA.</title>
        <authorList>
            <person name="Schachtman D."/>
        </authorList>
    </citation>
    <scope>NUCLEOTIDE SEQUENCE [LARGE SCALE GENOMIC DNA]</scope>
    <source>
        <strain evidence="1 2">BE314</strain>
    </source>
</reference>
<evidence type="ECO:0000313" key="1">
    <source>
        <dbReference type="EMBL" id="MDR7270121.1"/>
    </source>
</evidence>
<evidence type="ECO:0000313" key="2">
    <source>
        <dbReference type="Proteomes" id="UP001180453"/>
    </source>
</evidence>
<sequence length="95" mass="10411">MRRPSVSAVCAAAGVNRSNLYAHHRGLVEKIRGGAGGKRAAIASPDGLKDRNEALSLQLRKSAEQYKALLLVCVEQQAEIQTLRQMAKLRSRKDK</sequence>
<dbReference type="RefSeq" id="WP_310265694.1">
    <property type="nucleotide sequence ID" value="NZ_JAVDXU010000002.1"/>
</dbReference>
<name>A0ABU1YMN8_ROSSA</name>
<protein>
    <submittedName>
        <fullName evidence="1">AcrR family transcriptional regulator</fullName>
    </submittedName>
</protein>
<proteinExistence type="predicted"/>
<gene>
    <name evidence="1" type="ORF">J2X20_002779</name>
</gene>
<keyword evidence="2" id="KW-1185">Reference proteome</keyword>
<dbReference type="EMBL" id="JAVDXU010000002">
    <property type="protein sequence ID" value="MDR7270121.1"/>
    <property type="molecule type" value="Genomic_DNA"/>
</dbReference>
<comment type="caution">
    <text evidence="1">The sequence shown here is derived from an EMBL/GenBank/DDBJ whole genome shotgun (WGS) entry which is preliminary data.</text>
</comment>